<keyword evidence="2" id="KW-0812">Transmembrane</keyword>
<protein>
    <submittedName>
        <fullName evidence="3">Uncharacterized protein</fullName>
    </submittedName>
</protein>
<evidence type="ECO:0000256" key="2">
    <source>
        <dbReference type="SAM" id="Phobius"/>
    </source>
</evidence>
<keyword evidence="2" id="KW-0472">Membrane</keyword>
<evidence type="ECO:0000313" key="3">
    <source>
        <dbReference type="EMBL" id="KAK7090168.1"/>
    </source>
</evidence>
<keyword evidence="4" id="KW-1185">Reference proteome</keyword>
<evidence type="ECO:0000256" key="1">
    <source>
        <dbReference type="SAM" id="MobiDB-lite"/>
    </source>
</evidence>
<sequence length="232" mass="26081">MPGRSCPRCNMHAPSQKTLISAFIVICIAVIFVTTFSYLLVSNSNSVRIFSHFQMTVKQLPALSGSGSYRPGNFTGLSALLRKNPPVESSTNWPGSDGKSTPKRGNITSASDNQKDKRRGEKKPTPPAKKPKISIEERIRQKYSYAISWKGAPLQRGHPQWQQLDTSHNAFVYSAHFDDVDFPPVVRIVGIAVAVNLSYSNVTCRFYHRNDNTSMQYVSGRLHHFRGRNRRN</sequence>
<accession>A0AAN9FZQ7</accession>
<feature type="region of interest" description="Disordered" evidence="1">
    <location>
        <begin position="85"/>
        <end position="134"/>
    </location>
</feature>
<feature type="transmembrane region" description="Helical" evidence="2">
    <location>
        <begin position="20"/>
        <end position="41"/>
    </location>
</feature>
<dbReference type="EMBL" id="JBAMIC010000024">
    <property type="protein sequence ID" value="KAK7090168.1"/>
    <property type="molecule type" value="Genomic_DNA"/>
</dbReference>
<feature type="compositionally biased region" description="Basic and acidic residues" evidence="1">
    <location>
        <begin position="113"/>
        <end position="124"/>
    </location>
</feature>
<gene>
    <name evidence="3" type="ORF">V1264_010001</name>
</gene>
<evidence type="ECO:0000313" key="4">
    <source>
        <dbReference type="Proteomes" id="UP001374579"/>
    </source>
</evidence>
<comment type="caution">
    <text evidence="3">The sequence shown here is derived from an EMBL/GenBank/DDBJ whole genome shotgun (WGS) entry which is preliminary data.</text>
</comment>
<dbReference type="Proteomes" id="UP001374579">
    <property type="component" value="Unassembled WGS sequence"/>
</dbReference>
<reference evidence="3 4" key="1">
    <citation type="submission" date="2024-02" db="EMBL/GenBank/DDBJ databases">
        <title>Chromosome-scale genome assembly of the rough periwinkle Littorina saxatilis.</title>
        <authorList>
            <person name="De Jode A."/>
            <person name="Faria R."/>
            <person name="Formenti G."/>
            <person name="Sims Y."/>
            <person name="Smith T.P."/>
            <person name="Tracey A."/>
            <person name="Wood J.M.D."/>
            <person name="Zagrodzka Z.B."/>
            <person name="Johannesson K."/>
            <person name="Butlin R.K."/>
            <person name="Leder E.H."/>
        </authorList>
    </citation>
    <scope>NUCLEOTIDE SEQUENCE [LARGE SCALE GENOMIC DNA]</scope>
    <source>
        <strain evidence="3">Snail1</strain>
        <tissue evidence="3">Muscle</tissue>
    </source>
</reference>
<dbReference type="AlphaFoldDB" id="A0AAN9FZQ7"/>
<organism evidence="3 4">
    <name type="scientific">Littorina saxatilis</name>
    <dbReference type="NCBI Taxonomy" id="31220"/>
    <lineage>
        <taxon>Eukaryota</taxon>
        <taxon>Metazoa</taxon>
        <taxon>Spiralia</taxon>
        <taxon>Lophotrochozoa</taxon>
        <taxon>Mollusca</taxon>
        <taxon>Gastropoda</taxon>
        <taxon>Caenogastropoda</taxon>
        <taxon>Littorinimorpha</taxon>
        <taxon>Littorinoidea</taxon>
        <taxon>Littorinidae</taxon>
        <taxon>Littorina</taxon>
    </lineage>
</organism>
<keyword evidence="2" id="KW-1133">Transmembrane helix</keyword>
<name>A0AAN9FZQ7_9CAEN</name>
<proteinExistence type="predicted"/>